<dbReference type="PANTHER" id="PTHR30349">
    <property type="entry name" value="PHAGE INTEGRASE-RELATED"/>
    <property type="match status" value="1"/>
</dbReference>
<proteinExistence type="inferred from homology"/>
<organism evidence="5 6">
    <name type="scientific">Desulfatibacillum aliphaticivorans</name>
    <dbReference type="NCBI Taxonomy" id="218208"/>
    <lineage>
        <taxon>Bacteria</taxon>
        <taxon>Pseudomonadati</taxon>
        <taxon>Thermodesulfobacteriota</taxon>
        <taxon>Desulfobacteria</taxon>
        <taxon>Desulfobacterales</taxon>
        <taxon>Desulfatibacillaceae</taxon>
        <taxon>Desulfatibacillum</taxon>
    </lineage>
</organism>
<feature type="domain" description="Tyr recombinase" evidence="4">
    <location>
        <begin position="333"/>
        <end position="535"/>
    </location>
</feature>
<keyword evidence="6" id="KW-1185">Reference proteome</keyword>
<dbReference type="PROSITE" id="PS51898">
    <property type="entry name" value="TYR_RECOMBINASE"/>
    <property type="match status" value="1"/>
</dbReference>
<dbReference type="InterPro" id="IPR011010">
    <property type="entry name" value="DNA_brk_join_enz"/>
</dbReference>
<dbReference type="SUPFAM" id="SSF56349">
    <property type="entry name" value="DNA breaking-rejoining enzymes"/>
    <property type="match status" value="1"/>
</dbReference>
<comment type="similarity">
    <text evidence="1">Belongs to the 'phage' integrase family.</text>
</comment>
<dbReference type="Pfam" id="PF20172">
    <property type="entry name" value="DUF6538"/>
    <property type="match status" value="1"/>
</dbReference>
<keyword evidence="3" id="KW-0233">DNA recombination</keyword>
<dbReference type="GO" id="GO:0003677">
    <property type="term" value="F:DNA binding"/>
    <property type="evidence" value="ECO:0007669"/>
    <property type="project" value="UniProtKB-KW"/>
</dbReference>
<dbReference type="CDD" id="cd01184">
    <property type="entry name" value="INT_C_like_1"/>
    <property type="match status" value="1"/>
</dbReference>
<dbReference type="KEGG" id="dal:Dalk_2431"/>
<evidence type="ECO:0000256" key="2">
    <source>
        <dbReference type="ARBA" id="ARBA00023125"/>
    </source>
</evidence>
<dbReference type="GO" id="GO:0015074">
    <property type="term" value="P:DNA integration"/>
    <property type="evidence" value="ECO:0007669"/>
    <property type="project" value="InterPro"/>
</dbReference>
<dbReference type="GO" id="GO:0006310">
    <property type="term" value="P:DNA recombination"/>
    <property type="evidence" value="ECO:0007669"/>
    <property type="project" value="UniProtKB-KW"/>
</dbReference>
<dbReference type="HOGENOM" id="CLU_022238_3_1_7"/>
<dbReference type="Proteomes" id="UP000000739">
    <property type="component" value="Chromosome"/>
</dbReference>
<reference evidence="5 6" key="1">
    <citation type="journal article" date="2012" name="Environ. Microbiol.">
        <title>The genome sequence of Desulfatibacillum alkenivorans AK-01: a blueprint for anaerobic alkane oxidation.</title>
        <authorList>
            <person name="Callaghan A.V."/>
            <person name="Morris B.E."/>
            <person name="Pereira I.A."/>
            <person name="McInerney M.J."/>
            <person name="Austin R.N."/>
            <person name="Groves J.T."/>
            <person name="Kukor J.J."/>
            <person name="Suflita J.M."/>
            <person name="Young L.Y."/>
            <person name="Zylstra G.J."/>
            <person name="Wawrik B."/>
        </authorList>
    </citation>
    <scope>NUCLEOTIDE SEQUENCE [LARGE SCALE GENOMIC DNA]</scope>
    <source>
        <strain evidence="5 6">AK-01</strain>
    </source>
</reference>
<dbReference type="Pfam" id="PF00589">
    <property type="entry name" value="Phage_integrase"/>
    <property type="match status" value="1"/>
</dbReference>
<name>B8FB38_DESAL</name>
<evidence type="ECO:0000256" key="3">
    <source>
        <dbReference type="ARBA" id="ARBA00023172"/>
    </source>
</evidence>
<protein>
    <submittedName>
        <fullName evidence="5">Integrase family protein</fullName>
    </submittedName>
</protein>
<accession>B8FB38</accession>
<sequence>MRVPDDLRPLVGKTEFRYSLQARTRTTAKHRAAAIAAKVRVVFHNIRAGGKMAELTKEKIQEIVRSYVREVLEEDAEYRAVSKPRTRDKIEAQEEGLWSVQGDTREALALNDYSMADSLITRWELLRKHGIDGVGKSDASYRMLCRAMMEGFLDIGEVLLAREVGDHNKEREIVAQLFPPMPALQQAKPVEAEDFGIPLSEVIASLIRRKVEADKEWKPKTEDKRRKHFALFQEFLGGEDMGIKSIDRATISAFKNALVKLPPNRNKSPKWKGKSIKHLLALDLPEDSCMSRRTAIDILSSIKLLFSDARMEGLISTDPSEGLKIKDPNADEEKRTVFTTAELRAIFNHPGYTADTFDLPYQFWCPIIALYTGGRANEIASLHLRDFTQVDGVWCIDIYENKAEDKSVKTKAGRRRVPLHPFLVDDLGLMHYVEKLRKRGCKRLFPELSYGADGYWTSGGKWFNDRFRPQCGIKKPKRGEPKKDFHSFRHTCITQMELAGVNDYVKKRIVGHSIKDITAGTYTHYTPKHLYEEGTLKLSYDLDLSHLKASKYSGNR</sequence>
<dbReference type="InterPro" id="IPR050090">
    <property type="entry name" value="Tyrosine_recombinase_XerCD"/>
</dbReference>
<evidence type="ECO:0000313" key="5">
    <source>
        <dbReference type="EMBL" id="ACL04124.1"/>
    </source>
</evidence>
<dbReference type="InterPro" id="IPR013762">
    <property type="entry name" value="Integrase-like_cat_sf"/>
</dbReference>
<evidence type="ECO:0000259" key="4">
    <source>
        <dbReference type="PROSITE" id="PS51898"/>
    </source>
</evidence>
<keyword evidence="2" id="KW-0238">DNA-binding</keyword>
<evidence type="ECO:0000313" key="6">
    <source>
        <dbReference type="Proteomes" id="UP000000739"/>
    </source>
</evidence>
<dbReference type="Gene3D" id="1.10.150.130">
    <property type="match status" value="1"/>
</dbReference>
<gene>
    <name evidence="5" type="ordered locus">Dalk_2431</name>
</gene>
<dbReference type="EMBL" id="CP001322">
    <property type="protein sequence ID" value="ACL04124.1"/>
    <property type="molecule type" value="Genomic_DNA"/>
</dbReference>
<dbReference type="InterPro" id="IPR046668">
    <property type="entry name" value="DUF6538"/>
</dbReference>
<dbReference type="eggNOG" id="COG0582">
    <property type="taxonomic scope" value="Bacteria"/>
</dbReference>
<dbReference type="AlphaFoldDB" id="B8FB38"/>
<dbReference type="Gene3D" id="1.10.443.10">
    <property type="entry name" value="Intergrase catalytic core"/>
    <property type="match status" value="1"/>
</dbReference>
<dbReference type="PANTHER" id="PTHR30349:SF41">
    <property type="entry name" value="INTEGRASE_RECOMBINASE PROTEIN MJ0367-RELATED"/>
    <property type="match status" value="1"/>
</dbReference>
<dbReference type="InterPro" id="IPR002104">
    <property type="entry name" value="Integrase_catalytic"/>
</dbReference>
<dbReference type="InterPro" id="IPR010998">
    <property type="entry name" value="Integrase_recombinase_N"/>
</dbReference>
<evidence type="ECO:0000256" key="1">
    <source>
        <dbReference type="ARBA" id="ARBA00008857"/>
    </source>
</evidence>